<feature type="transmembrane region" description="Helical" evidence="8">
    <location>
        <begin position="304"/>
        <end position="324"/>
    </location>
</feature>
<evidence type="ECO:0000256" key="5">
    <source>
        <dbReference type="ARBA" id="ARBA00022692"/>
    </source>
</evidence>
<feature type="transmembrane region" description="Helical" evidence="8">
    <location>
        <begin position="266"/>
        <end position="284"/>
    </location>
</feature>
<comment type="function">
    <text evidence="8">Mediates influx of magnesium ions.</text>
</comment>
<keyword evidence="10" id="KW-1185">Reference proteome</keyword>
<dbReference type="PANTHER" id="PTHR46494">
    <property type="entry name" value="CORA FAMILY METAL ION TRANSPORTER (EUROFUNG)"/>
    <property type="match status" value="1"/>
</dbReference>
<dbReference type="InterPro" id="IPR002523">
    <property type="entry name" value="MgTranspt_CorA/ZnTranspt_ZntB"/>
</dbReference>
<protein>
    <recommendedName>
        <fullName evidence="8">Magnesium transport protein CorA</fullName>
    </recommendedName>
</protein>
<dbReference type="InterPro" id="IPR045861">
    <property type="entry name" value="CorA_cytoplasmic_dom"/>
</dbReference>
<proteinExistence type="inferred from homology"/>
<evidence type="ECO:0000256" key="7">
    <source>
        <dbReference type="ARBA" id="ARBA00023136"/>
    </source>
</evidence>
<reference evidence="9 10" key="1">
    <citation type="submission" date="2019-02" db="EMBL/GenBank/DDBJ databases">
        <title>Deep-cultivation of Planctomycetes and their phenomic and genomic characterization uncovers novel biology.</title>
        <authorList>
            <person name="Wiegand S."/>
            <person name="Jogler M."/>
            <person name="Boedeker C."/>
            <person name="Pinto D."/>
            <person name="Vollmers J."/>
            <person name="Rivas-Marin E."/>
            <person name="Kohn T."/>
            <person name="Peeters S.H."/>
            <person name="Heuer A."/>
            <person name="Rast P."/>
            <person name="Oberbeckmann S."/>
            <person name="Bunk B."/>
            <person name="Jeske O."/>
            <person name="Meyerdierks A."/>
            <person name="Storesund J.E."/>
            <person name="Kallscheuer N."/>
            <person name="Luecker S."/>
            <person name="Lage O.M."/>
            <person name="Pohl T."/>
            <person name="Merkel B.J."/>
            <person name="Hornburger P."/>
            <person name="Mueller R.-W."/>
            <person name="Bruemmer F."/>
            <person name="Labrenz M."/>
            <person name="Spormann A.M."/>
            <person name="Op Den Camp H."/>
            <person name="Overmann J."/>
            <person name="Amann R."/>
            <person name="Jetten M.S.M."/>
            <person name="Mascher T."/>
            <person name="Medema M.H."/>
            <person name="Devos D.P."/>
            <person name="Kaster A.-K."/>
            <person name="Ovreas L."/>
            <person name="Rohde M."/>
            <person name="Galperin M.Y."/>
            <person name="Jogler C."/>
        </authorList>
    </citation>
    <scope>NUCLEOTIDE SEQUENCE [LARGE SCALE GENOMIC DNA]</scope>
    <source>
        <strain evidence="9 10">Pan14r</strain>
    </source>
</reference>
<keyword evidence="6 8" id="KW-1133">Transmembrane helix</keyword>
<organism evidence="9 10">
    <name type="scientific">Crateriforma conspicua</name>
    <dbReference type="NCBI Taxonomy" id="2527996"/>
    <lineage>
        <taxon>Bacteria</taxon>
        <taxon>Pseudomonadati</taxon>
        <taxon>Planctomycetota</taxon>
        <taxon>Planctomycetia</taxon>
        <taxon>Planctomycetales</taxon>
        <taxon>Planctomycetaceae</taxon>
        <taxon>Crateriforma</taxon>
    </lineage>
</organism>
<keyword evidence="8" id="KW-0406">Ion transport</keyword>
<keyword evidence="8" id="KW-0460">Magnesium</keyword>
<dbReference type="Pfam" id="PF01544">
    <property type="entry name" value="CorA"/>
    <property type="match status" value="1"/>
</dbReference>
<dbReference type="NCBIfam" id="TIGR00383">
    <property type="entry name" value="corA"/>
    <property type="match status" value="1"/>
</dbReference>
<dbReference type="InterPro" id="IPR004488">
    <property type="entry name" value="Mg/Co-transport_prot_CorA"/>
</dbReference>
<evidence type="ECO:0000313" key="9">
    <source>
        <dbReference type="EMBL" id="TWT71486.1"/>
    </source>
</evidence>
<dbReference type="GO" id="GO:0000287">
    <property type="term" value="F:magnesium ion binding"/>
    <property type="evidence" value="ECO:0007669"/>
    <property type="project" value="TreeGrafter"/>
</dbReference>
<evidence type="ECO:0000256" key="6">
    <source>
        <dbReference type="ARBA" id="ARBA00022989"/>
    </source>
</evidence>
<evidence type="ECO:0000256" key="4">
    <source>
        <dbReference type="ARBA" id="ARBA00022475"/>
    </source>
</evidence>
<evidence type="ECO:0000313" key="10">
    <source>
        <dbReference type="Proteomes" id="UP000317238"/>
    </source>
</evidence>
<dbReference type="EMBL" id="SJPL01000001">
    <property type="protein sequence ID" value="TWT71486.1"/>
    <property type="molecule type" value="Genomic_DNA"/>
</dbReference>
<dbReference type="GO" id="GO:0005886">
    <property type="term" value="C:plasma membrane"/>
    <property type="evidence" value="ECO:0007669"/>
    <property type="project" value="UniProtKB-SubCell"/>
</dbReference>
<dbReference type="SUPFAM" id="SSF143865">
    <property type="entry name" value="CorA soluble domain-like"/>
    <property type="match status" value="1"/>
</dbReference>
<evidence type="ECO:0000256" key="3">
    <source>
        <dbReference type="ARBA" id="ARBA00022448"/>
    </source>
</evidence>
<comment type="subcellular location">
    <subcellularLocation>
        <location evidence="1">Cell membrane</location>
        <topology evidence="1">Multi-pass membrane protein</topology>
    </subcellularLocation>
    <subcellularLocation>
        <location evidence="8">Membrane</location>
        <topology evidence="8">Multi-pass membrane protein</topology>
    </subcellularLocation>
</comment>
<dbReference type="Gene3D" id="3.30.460.20">
    <property type="entry name" value="CorA soluble domain-like"/>
    <property type="match status" value="1"/>
</dbReference>
<name>A0A5C5Y746_9PLAN</name>
<dbReference type="InterPro" id="IPR045863">
    <property type="entry name" value="CorA_TM1_TM2"/>
</dbReference>
<dbReference type="GO" id="GO:0015087">
    <property type="term" value="F:cobalt ion transmembrane transporter activity"/>
    <property type="evidence" value="ECO:0007669"/>
    <property type="project" value="UniProtKB-UniRule"/>
</dbReference>
<evidence type="ECO:0000256" key="8">
    <source>
        <dbReference type="RuleBase" id="RU362010"/>
    </source>
</evidence>
<keyword evidence="7 8" id="KW-0472">Membrane</keyword>
<dbReference type="SUPFAM" id="SSF144083">
    <property type="entry name" value="Magnesium transport protein CorA, transmembrane region"/>
    <property type="match status" value="1"/>
</dbReference>
<comment type="caution">
    <text evidence="9">The sequence shown here is derived from an EMBL/GenBank/DDBJ whole genome shotgun (WGS) entry which is preliminary data.</text>
</comment>
<dbReference type="CDD" id="cd12828">
    <property type="entry name" value="TmCorA-like_1"/>
    <property type="match status" value="1"/>
</dbReference>
<dbReference type="GO" id="GO:0050897">
    <property type="term" value="F:cobalt ion binding"/>
    <property type="evidence" value="ECO:0007669"/>
    <property type="project" value="TreeGrafter"/>
</dbReference>
<accession>A0A5C5Y746</accession>
<keyword evidence="3 8" id="KW-0813">Transport</keyword>
<dbReference type="RefSeq" id="WP_197203785.1">
    <property type="nucleotide sequence ID" value="NZ_SJPL01000001.1"/>
</dbReference>
<dbReference type="PANTHER" id="PTHR46494:SF1">
    <property type="entry name" value="CORA FAMILY METAL ION TRANSPORTER (EUROFUNG)"/>
    <property type="match status" value="1"/>
</dbReference>
<keyword evidence="4 8" id="KW-1003">Cell membrane</keyword>
<dbReference type="FunFam" id="1.20.58.340:FF:000012">
    <property type="entry name" value="Magnesium transport protein CorA"/>
    <property type="match status" value="1"/>
</dbReference>
<gene>
    <name evidence="8 9" type="primary">corA</name>
    <name evidence="9" type="ORF">Pan14r_37960</name>
</gene>
<dbReference type="Proteomes" id="UP000317238">
    <property type="component" value="Unassembled WGS sequence"/>
</dbReference>
<comment type="similarity">
    <text evidence="2 8">Belongs to the CorA metal ion transporter (MIT) (TC 1.A.35) family.</text>
</comment>
<keyword evidence="5 8" id="KW-0812">Transmembrane</keyword>
<evidence type="ECO:0000256" key="2">
    <source>
        <dbReference type="ARBA" id="ARBA00009765"/>
    </source>
</evidence>
<dbReference type="GO" id="GO:0015095">
    <property type="term" value="F:magnesium ion transmembrane transporter activity"/>
    <property type="evidence" value="ECO:0007669"/>
    <property type="project" value="UniProtKB-UniRule"/>
</dbReference>
<evidence type="ECO:0000256" key="1">
    <source>
        <dbReference type="ARBA" id="ARBA00004651"/>
    </source>
</evidence>
<dbReference type="Gene3D" id="1.20.58.340">
    <property type="entry name" value="Magnesium transport protein CorA, transmembrane region"/>
    <property type="match status" value="2"/>
</dbReference>
<dbReference type="AlphaFoldDB" id="A0A5C5Y746"/>
<sequence>MIQYGPELYRDAEVKDVSNLVINKDEACVTWVDVCGLGDADVIATIGKAFDLHPLALEDVVNTHQRPKLEMYGDSLFFVASAMPKHGPDQEDLSFDSHQIAMFLGRTFVVTFREPETNGIEGIRKRLKASRGRIRQANADYLLYALIDATVDSYFPVLEEHGERLDALDESISENPQEEVIRQIHDLRSQLLTIRRSVWPLREAINSLIRDSDDLVSDETDLYLRDSYDHTVQIIDVIETDRELCSDLRDFYLTTISNRMNQVMKFLTIIATLFIPLTFVTGLYGMNFNTQASDLNMPELNWPLGYPMVLLVLASTSIGLLLFFRKKGWLSN</sequence>